<proteinExistence type="predicted"/>
<dbReference type="InterPro" id="IPR055568">
    <property type="entry name" value="DUF7144"/>
</dbReference>
<feature type="transmembrane region" description="Helical" evidence="1">
    <location>
        <begin position="12"/>
        <end position="36"/>
    </location>
</feature>
<evidence type="ECO:0000259" key="2">
    <source>
        <dbReference type="Pfam" id="PF23636"/>
    </source>
</evidence>
<accession>A0A510V8Z6</accession>
<dbReference type="Pfam" id="PF23636">
    <property type="entry name" value="DUF7144"/>
    <property type="match status" value="1"/>
</dbReference>
<gene>
    <name evidence="3" type="ORF">CXY01_22500</name>
</gene>
<feature type="transmembrane region" description="Helical" evidence="1">
    <location>
        <begin position="80"/>
        <end position="99"/>
    </location>
</feature>
<feature type="domain" description="DUF7144" evidence="2">
    <location>
        <begin position="12"/>
        <end position="126"/>
    </location>
</feature>
<evidence type="ECO:0000313" key="4">
    <source>
        <dbReference type="Proteomes" id="UP000321118"/>
    </source>
</evidence>
<protein>
    <recommendedName>
        <fullName evidence="2">DUF7144 domain-containing protein</fullName>
    </recommendedName>
</protein>
<reference evidence="3 4" key="1">
    <citation type="submission" date="2019-07" db="EMBL/GenBank/DDBJ databases">
        <title>Whole genome shotgun sequence of Cellulomonas xylanilytica NBRC 101102.</title>
        <authorList>
            <person name="Hosoyama A."/>
            <person name="Uohara A."/>
            <person name="Ohji S."/>
            <person name="Ichikawa N."/>
        </authorList>
    </citation>
    <scope>NUCLEOTIDE SEQUENCE [LARGE SCALE GENOMIC DNA]</scope>
    <source>
        <strain evidence="3 4">NBRC 101102</strain>
    </source>
</reference>
<feature type="transmembrane region" description="Helical" evidence="1">
    <location>
        <begin position="105"/>
        <end position="123"/>
    </location>
</feature>
<evidence type="ECO:0000256" key="1">
    <source>
        <dbReference type="SAM" id="Phobius"/>
    </source>
</evidence>
<keyword evidence="1" id="KW-1133">Transmembrane helix</keyword>
<keyword evidence="1" id="KW-0472">Membrane</keyword>
<dbReference type="RefSeq" id="WP_246125253.1">
    <property type="nucleotide sequence ID" value="NZ_BJUB01000006.1"/>
</dbReference>
<organism evidence="3 4">
    <name type="scientific">Cellulomonas xylanilytica</name>
    <dbReference type="NCBI Taxonomy" id="233583"/>
    <lineage>
        <taxon>Bacteria</taxon>
        <taxon>Bacillati</taxon>
        <taxon>Actinomycetota</taxon>
        <taxon>Actinomycetes</taxon>
        <taxon>Micrococcales</taxon>
        <taxon>Cellulomonadaceae</taxon>
        <taxon>Cellulomonas</taxon>
    </lineage>
</organism>
<sequence>MTEQRSSLAVGMTVFAATMLIVIGVLHALQGFVAVFNDTFYVVGAEWVFEFDVTTWGWIHVLVGLLVAVAGFFVLTGAVWARTVGVIVACLSIVLNFVWLPYYPVWGVIIIALDVFVVWALTLHGRDIVE</sequence>
<dbReference type="Proteomes" id="UP000321118">
    <property type="component" value="Unassembled WGS sequence"/>
</dbReference>
<comment type="caution">
    <text evidence="3">The sequence shown here is derived from an EMBL/GenBank/DDBJ whole genome shotgun (WGS) entry which is preliminary data.</text>
</comment>
<dbReference type="AlphaFoldDB" id="A0A510V8Z6"/>
<feature type="transmembrane region" description="Helical" evidence="1">
    <location>
        <begin position="56"/>
        <end position="75"/>
    </location>
</feature>
<evidence type="ECO:0000313" key="3">
    <source>
        <dbReference type="EMBL" id="GEK21730.1"/>
    </source>
</evidence>
<keyword evidence="1" id="KW-0812">Transmembrane</keyword>
<keyword evidence="4" id="KW-1185">Reference proteome</keyword>
<dbReference type="EMBL" id="BJUB01000006">
    <property type="protein sequence ID" value="GEK21730.1"/>
    <property type="molecule type" value="Genomic_DNA"/>
</dbReference>
<name>A0A510V8Z6_9CELL</name>